<evidence type="ECO:0000313" key="3">
    <source>
        <dbReference type="EMBL" id="KAL2093245.1"/>
    </source>
</evidence>
<dbReference type="AlphaFoldDB" id="A0ABD1K2B1"/>
<proteinExistence type="predicted"/>
<feature type="compositionally biased region" description="Basic and acidic residues" evidence="2">
    <location>
        <begin position="53"/>
        <end position="65"/>
    </location>
</feature>
<dbReference type="InterPro" id="IPR039889">
    <property type="entry name" value="CCD33"/>
</dbReference>
<feature type="region of interest" description="Disordered" evidence="2">
    <location>
        <begin position="36"/>
        <end position="79"/>
    </location>
</feature>
<evidence type="ECO:0000313" key="4">
    <source>
        <dbReference type="Proteomes" id="UP001591681"/>
    </source>
</evidence>
<feature type="compositionally biased region" description="Polar residues" evidence="2">
    <location>
        <begin position="36"/>
        <end position="52"/>
    </location>
</feature>
<name>A0ABD1K2B1_9TELE</name>
<dbReference type="PANTHER" id="PTHR21623">
    <property type="entry name" value="SPERIOLIN-BINDING FACTOR"/>
    <property type="match status" value="1"/>
</dbReference>
<evidence type="ECO:0000256" key="2">
    <source>
        <dbReference type="SAM" id="MobiDB-lite"/>
    </source>
</evidence>
<feature type="coiled-coil region" evidence="1">
    <location>
        <begin position="112"/>
        <end position="139"/>
    </location>
</feature>
<dbReference type="EMBL" id="JBHFQA010000009">
    <property type="protein sequence ID" value="KAL2093245.1"/>
    <property type="molecule type" value="Genomic_DNA"/>
</dbReference>
<evidence type="ECO:0008006" key="5">
    <source>
        <dbReference type="Google" id="ProtNLM"/>
    </source>
</evidence>
<protein>
    <recommendedName>
        <fullName evidence="5">Coiled-coil domain containing 33</fullName>
    </recommendedName>
</protein>
<accession>A0ABD1K2B1</accession>
<keyword evidence="1" id="KW-0175">Coiled coil</keyword>
<organism evidence="3 4">
    <name type="scientific">Coilia grayii</name>
    <name type="common">Gray's grenadier anchovy</name>
    <dbReference type="NCBI Taxonomy" id="363190"/>
    <lineage>
        <taxon>Eukaryota</taxon>
        <taxon>Metazoa</taxon>
        <taxon>Chordata</taxon>
        <taxon>Craniata</taxon>
        <taxon>Vertebrata</taxon>
        <taxon>Euteleostomi</taxon>
        <taxon>Actinopterygii</taxon>
        <taxon>Neopterygii</taxon>
        <taxon>Teleostei</taxon>
        <taxon>Clupei</taxon>
        <taxon>Clupeiformes</taxon>
        <taxon>Clupeoidei</taxon>
        <taxon>Engraulidae</taxon>
        <taxon>Coilinae</taxon>
        <taxon>Coilia</taxon>
    </lineage>
</organism>
<comment type="caution">
    <text evidence="3">The sequence shown here is derived from an EMBL/GenBank/DDBJ whole genome shotgun (WGS) entry which is preliminary data.</text>
</comment>
<keyword evidence="4" id="KW-1185">Reference proteome</keyword>
<sequence length="404" mass="46423">MKRYYRPHTSTLQKESFGLPSYDALAQILPDYQHLLRTSGSHKQDPGTSDGAQSKKKDPIQKNHTYEVQSPHKRPAIPDFHDASHMASEVSEHQSKEVENYRTAMCKMAEDIIGLRAQLASLEAENSRLRSDLSLHQEVGRTLLQDTDVDVMTKAEIADRIASLKVKLASETNKAVSQRDKIQQLQNELIRKNDSEKELETLKRAHQQQQAVLQRYQSHGAKMAGLESTVRQQEKVIEKMERVLDTRLRERNKENAEWQKLNKKDKAESSKKEMERVLAAENARLREELERMRCQPAPVIVQQPAQTLQLLPDREKLSLLAQLERAEARTRALESQLKASSREWGREKQALTTKLSEYEHGFARTSTVILHDLPTVSTHTSNNINTDRPHEGQTDRLAVFRHRE</sequence>
<reference evidence="3 4" key="1">
    <citation type="submission" date="2024-09" db="EMBL/GenBank/DDBJ databases">
        <title>A chromosome-level genome assembly of Gray's grenadier anchovy, Coilia grayii.</title>
        <authorList>
            <person name="Fu Z."/>
        </authorList>
    </citation>
    <scope>NUCLEOTIDE SEQUENCE [LARGE SCALE GENOMIC DNA]</scope>
    <source>
        <strain evidence="3">G4</strain>
        <tissue evidence="3">Muscle</tissue>
    </source>
</reference>
<feature type="coiled-coil region" evidence="1">
    <location>
        <begin position="168"/>
        <end position="343"/>
    </location>
</feature>
<dbReference type="PANTHER" id="PTHR21623:SF2">
    <property type="entry name" value="COILED-COIL DOMAIN-CONTAINING PROTEIN 33"/>
    <property type="match status" value="1"/>
</dbReference>
<gene>
    <name evidence="3" type="ORF">ACEWY4_010557</name>
</gene>
<evidence type="ECO:0000256" key="1">
    <source>
        <dbReference type="SAM" id="Coils"/>
    </source>
</evidence>
<dbReference type="Proteomes" id="UP001591681">
    <property type="component" value="Unassembled WGS sequence"/>
</dbReference>